<feature type="domain" description="Fumarylacetoacetase-like C-terminal" evidence="2">
    <location>
        <begin position="1"/>
        <end position="65"/>
    </location>
</feature>
<dbReference type="SUPFAM" id="SSF56529">
    <property type="entry name" value="FAH"/>
    <property type="match status" value="1"/>
</dbReference>
<dbReference type="PANTHER" id="PTHR11820">
    <property type="entry name" value="ACYLPYRUVASE"/>
    <property type="match status" value="1"/>
</dbReference>
<organism evidence="3">
    <name type="scientific">marine sediment metagenome</name>
    <dbReference type="NCBI Taxonomy" id="412755"/>
    <lineage>
        <taxon>unclassified sequences</taxon>
        <taxon>metagenomes</taxon>
        <taxon>ecological metagenomes</taxon>
    </lineage>
</organism>
<keyword evidence="1" id="KW-0479">Metal-binding</keyword>
<dbReference type="InterPro" id="IPR036663">
    <property type="entry name" value="Fumarylacetoacetase_C_sf"/>
</dbReference>
<feature type="non-terminal residue" evidence="3">
    <location>
        <position position="1"/>
    </location>
</feature>
<reference evidence="3" key="1">
    <citation type="journal article" date="2014" name="Front. Microbiol.">
        <title>High frequency of phylogenetically diverse reductive dehalogenase-homologous genes in deep subseafloor sedimentary metagenomes.</title>
        <authorList>
            <person name="Kawai M."/>
            <person name="Futagami T."/>
            <person name="Toyoda A."/>
            <person name="Takaki Y."/>
            <person name="Nishi S."/>
            <person name="Hori S."/>
            <person name="Arai W."/>
            <person name="Tsubouchi T."/>
            <person name="Morono Y."/>
            <person name="Uchiyama I."/>
            <person name="Ito T."/>
            <person name="Fujiyama A."/>
            <person name="Inagaki F."/>
            <person name="Takami H."/>
        </authorList>
    </citation>
    <scope>NUCLEOTIDE SEQUENCE</scope>
    <source>
        <strain evidence="3">Expedition CK06-06</strain>
    </source>
</reference>
<comment type="caution">
    <text evidence="3">The sequence shown here is derived from an EMBL/GenBank/DDBJ whole genome shotgun (WGS) entry which is preliminary data.</text>
</comment>
<dbReference type="GO" id="GO:0018773">
    <property type="term" value="F:acetylpyruvate hydrolase activity"/>
    <property type="evidence" value="ECO:0007669"/>
    <property type="project" value="TreeGrafter"/>
</dbReference>
<evidence type="ECO:0000256" key="1">
    <source>
        <dbReference type="ARBA" id="ARBA00022723"/>
    </source>
</evidence>
<evidence type="ECO:0000313" key="3">
    <source>
        <dbReference type="EMBL" id="GAH43481.1"/>
    </source>
</evidence>
<protein>
    <recommendedName>
        <fullName evidence="2">Fumarylacetoacetase-like C-terminal domain-containing protein</fullName>
    </recommendedName>
</protein>
<dbReference type="Gene3D" id="3.90.850.10">
    <property type="entry name" value="Fumarylacetoacetase-like, C-terminal domain"/>
    <property type="match status" value="1"/>
</dbReference>
<proteinExistence type="predicted"/>
<sequence>SQMIFKVPEIIEYLSDVLTLEPGDVVGTGTPAGVGFSRTPPRFLRAGDVVECTVEGIGTLVNPVQ</sequence>
<dbReference type="PANTHER" id="PTHR11820:SF7">
    <property type="entry name" value="ACYLPYRUVASE FAHD1, MITOCHONDRIAL"/>
    <property type="match status" value="1"/>
</dbReference>
<gene>
    <name evidence="3" type="ORF">S03H2_16820</name>
</gene>
<accession>X1FCZ7</accession>
<dbReference type="Pfam" id="PF01557">
    <property type="entry name" value="FAA_hydrolase"/>
    <property type="match status" value="1"/>
</dbReference>
<evidence type="ECO:0000259" key="2">
    <source>
        <dbReference type="Pfam" id="PF01557"/>
    </source>
</evidence>
<name>X1FCZ7_9ZZZZ</name>
<dbReference type="AlphaFoldDB" id="X1FCZ7"/>
<dbReference type="InterPro" id="IPR011234">
    <property type="entry name" value="Fumarylacetoacetase-like_C"/>
</dbReference>
<dbReference type="EMBL" id="BARU01008620">
    <property type="protein sequence ID" value="GAH43481.1"/>
    <property type="molecule type" value="Genomic_DNA"/>
</dbReference>
<dbReference type="GO" id="GO:0046872">
    <property type="term" value="F:metal ion binding"/>
    <property type="evidence" value="ECO:0007669"/>
    <property type="project" value="UniProtKB-KW"/>
</dbReference>